<feature type="non-terminal residue" evidence="1">
    <location>
        <position position="243"/>
    </location>
</feature>
<evidence type="ECO:0000313" key="1">
    <source>
        <dbReference type="EMBL" id="GAI57947.1"/>
    </source>
</evidence>
<name>X1PNT5_9ZZZZ</name>
<organism evidence="1">
    <name type="scientific">marine sediment metagenome</name>
    <dbReference type="NCBI Taxonomy" id="412755"/>
    <lineage>
        <taxon>unclassified sequences</taxon>
        <taxon>metagenomes</taxon>
        <taxon>ecological metagenomes</taxon>
    </lineage>
</organism>
<feature type="non-terminal residue" evidence="1">
    <location>
        <position position="1"/>
    </location>
</feature>
<proteinExistence type="predicted"/>
<reference evidence="1" key="1">
    <citation type="journal article" date="2014" name="Front. Microbiol.">
        <title>High frequency of phylogenetically diverse reductive dehalogenase-homologous genes in deep subseafloor sedimentary metagenomes.</title>
        <authorList>
            <person name="Kawai M."/>
            <person name="Futagami T."/>
            <person name="Toyoda A."/>
            <person name="Takaki Y."/>
            <person name="Nishi S."/>
            <person name="Hori S."/>
            <person name="Arai W."/>
            <person name="Tsubouchi T."/>
            <person name="Morono Y."/>
            <person name="Uchiyama I."/>
            <person name="Ito T."/>
            <person name="Fujiyama A."/>
            <person name="Inagaki F."/>
            <person name="Takami H."/>
        </authorList>
    </citation>
    <scope>NUCLEOTIDE SEQUENCE</scope>
    <source>
        <strain evidence="1">Expedition CK06-06</strain>
    </source>
</reference>
<gene>
    <name evidence="1" type="ORF">S06H3_53686</name>
</gene>
<sequence>EEGDECWSQEAVQLGKKLATCLLEMDKALCSSRELTPAPDWTSHARFRVAEEVFLQKDIKAIGGEIQALQEKRSGLLAELERAGGLRRLLYEKGRPLEEAIVLALELLGFKAERYRDAESEFDSVFVSREGRFLGEAEGKDNKAMSIDKLSQLERNLQEDFAKDNVTEFAKGVLFGNAFRLQPPSQRSEFFTTKCLAGARRSKVALVRTTDLFKVAKHLKEHKDAAFAKRCRQALLDTEGEIV</sequence>
<protein>
    <submittedName>
        <fullName evidence="1">Uncharacterized protein</fullName>
    </submittedName>
</protein>
<dbReference type="AlphaFoldDB" id="X1PNT5"/>
<dbReference type="EMBL" id="BARV01034251">
    <property type="protein sequence ID" value="GAI57947.1"/>
    <property type="molecule type" value="Genomic_DNA"/>
</dbReference>
<accession>X1PNT5</accession>
<comment type="caution">
    <text evidence="1">The sequence shown here is derived from an EMBL/GenBank/DDBJ whole genome shotgun (WGS) entry which is preliminary data.</text>
</comment>